<dbReference type="InterPro" id="IPR021309">
    <property type="entry name" value="YgaP-like_TM"/>
</dbReference>
<dbReference type="RefSeq" id="WP_034633502.1">
    <property type="nucleotide sequence ID" value="NZ_JRJU01000051.1"/>
</dbReference>
<organism evidence="2 3">
    <name type="scientific">Halalkalibacter okhensis</name>
    <dbReference type="NCBI Taxonomy" id="333138"/>
    <lineage>
        <taxon>Bacteria</taxon>
        <taxon>Bacillati</taxon>
        <taxon>Bacillota</taxon>
        <taxon>Bacilli</taxon>
        <taxon>Bacillales</taxon>
        <taxon>Bacillaceae</taxon>
        <taxon>Halalkalibacter</taxon>
    </lineage>
</organism>
<comment type="caution">
    <text evidence="2">The sequence shown here is derived from an EMBL/GenBank/DDBJ whole genome shotgun (WGS) entry which is preliminary data.</text>
</comment>
<feature type="domain" description="Inner membrane protein YgaP-like transmembrane" evidence="1">
    <location>
        <begin position="1"/>
        <end position="63"/>
    </location>
</feature>
<protein>
    <recommendedName>
        <fullName evidence="1">Inner membrane protein YgaP-like transmembrane domain-containing protein</fullName>
    </recommendedName>
</protein>
<dbReference type="STRING" id="333138.LQ50_23135"/>
<dbReference type="Pfam" id="PF11127">
    <property type="entry name" value="YgaP-like_TM"/>
    <property type="match status" value="1"/>
</dbReference>
<evidence type="ECO:0000313" key="2">
    <source>
        <dbReference type="EMBL" id="KHF38112.1"/>
    </source>
</evidence>
<name>A0A0B0IB67_9BACI</name>
<sequence length="83" mass="9305">MKPNVGRVDALCRITMGFTILAWSTSKLVKRPNDTMPLIAAICGSMKAAEGITRFCPLTYLAEQKMETIQDHACHHESHHHNE</sequence>
<gene>
    <name evidence="2" type="ORF">LQ50_23135</name>
</gene>
<dbReference type="OrthoDB" id="5405951at2"/>
<dbReference type="Proteomes" id="UP000030832">
    <property type="component" value="Unassembled WGS sequence"/>
</dbReference>
<dbReference type="eggNOG" id="ENOG50334YP">
    <property type="taxonomic scope" value="Bacteria"/>
</dbReference>
<keyword evidence="3" id="KW-1185">Reference proteome</keyword>
<evidence type="ECO:0000313" key="3">
    <source>
        <dbReference type="Proteomes" id="UP000030832"/>
    </source>
</evidence>
<dbReference type="AlphaFoldDB" id="A0A0B0IB67"/>
<accession>A0A0B0IB67</accession>
<evidence type="ECO:0000259" key="1">
    <source>
        <dbReference type="Pfam" id="PF11127"/>
    </source>
</evidence>
<reference evidence="2 3" key="1">
    <citation type="submission" date="2014-09" db="EMBL/GenBank/DDBJ databases">
        <title>Genome sequencing and annotation of Bacillus Okhensis strain Kh10-101T.</title>
        <authorList>
            <person name="Prakash J.S."/>
        </authorList>
    </citation>
    <scope>NUCLEOTIDE SEQUENCE [LARGE SCALE GENOMIC DNA]</scope>
    <source>
        <strain evidence="3">Kh10-101T</strain>
    </source>
</reference>
<dbReference type="EMBL" id="JRJU01000051">
    <property type="protein sequence ID" value="KHF38112.1"/>
    <property type="molecule type" value="Genomic_DNA"/>
</dbReference>
<proteinExistence type="predicted"/>